<evidence type="ECO:0000256" key="1">
    <source>
        <dbReference type="SAM" id="MobiDB-lite"/>
    </source>
</evidence>
<feature type="region of interest" description="Disordered" evidence="1">
    <location>
        <begin position="283"/>
        <end position="302"/>
    </location>
</feature>
<dbReference type="SMART" id="SM00228">
    <property type="entry name" value="PDZ"/>
    <property type="match status" value="2"/>
</dbReference>
<organism evidence="3 4">
    <name type="scientific">Ladona fulva</name>
    <name type="common">Scarce chaser dragonfly</name>
    <name type="synonym">Libellula fulva</name>
    <dbReference type="NCBI Taxonomy" id="123851"/>
    <lineage>
        <taxon>Eukaryota</taxon>
        <taxon>Metazoa</taxon>
        <taxon>Ecdysozoa</taxon>
        <taxon>Arthropoda</taxon>
        <taxon>Hexapoda</taxon>
        <taxon>Insecta</taxon>
        <taxon>Pterygota</taxon>
        <taxon>Palaeoptera</taxon>
        <taxon>Odonata</taxon>
        <taxon>Epiprocta</taxon>
        <taxon>Anisoptera</taxon>
        <taxon>Libelluloidea</taxon>
        <taxon>Libellulidae</taxon>
        <taxon>Ladona</taxon>
    </lineage>
</organism>
<protein>
    <recommendedName>
        <fullName evidence="2">PDZ domain-containing protein</fullName>
    </recommendedName>
</protein>
<dbReference type="SUPFAM" id="SSF50156">
    <property type="entry name" value="PDZ domain-like"/>
    <property type="match status" value="2"/>
</dbReference>
<dbReference type="Gene3D" id="2.30.42.10">
    <property type="match status" value="2"/>
</dbReference>
<feature type="compositionally biased region" description="Basic residues" evidence="1">
    <location>
        <begin position="658"/>
        <end position="671"/>
    </location>
</feature>
<feature type="domain" description="PDZ" evidence="2">
    <location>
        <begin position="458"/>
        <end position="545"/>
    </location>
</feature>
<feature type="compositionally biased region" description="Acidic residues" evidence="1">
    <location>
        <begin position="347"/>
        <end position="362"/>
    </location>
</feature>
<feature type="domain" description="PDZ" evidence="2">
    <location>
        <begin position="733"/>
        <end position="807"/>
    </location>
</feature>
<accession>A0A8K0K3V0</accession>
<feature type="region of interest" description="Disordered" evidence="1">
    <location>
        <begin position="313"/>
        <end position="334"/>
    </location>
</feature>
<dbReference type="PROSITE" id="PS50106">
    <property type="entry name" value="PDZ"/>
    <property type="match status" value="2"/>
</dbReference>
<dbReference type="CDD" id="cd06759">
    <property type="entry name" value="PDZ3_PDZD2-PDZ1_hPro-IL-16-like"/>
    <property type="match status" value="1"/>
</dbReference>
<evidence type="ECO:0000259" key="2">
    <source>
        <dbReference type="PROSITE" id="PS50106"/>
    </source>
</evidence>
<feature type="compositionally biased region" description="Pro residues" evidence="1">
    <location>
        <begin position="424"/>
        <end position="440"/>
    </location>
</feature>
<evidence type="ECO:0000313" key="4">
    <source>
        <dbReference type="Proteomes" id="UP000792457"/>
    </source>
</evidence>
<gene>
    <name evidence="3" type="ORF">J437_LFUL017109</name>
</gene>
<feature type="region of interest" description="Disordered" evidence="1">
    <location>
        <begin position="347"/>
        <end position="374"/>
    </location>
</feature>
<reference evidence="3" key="2">
    <citation type="submission" date="2017-10" db="EMBL/GenBank/DDBJ databases">
        <title>Ladona fulva Genome sequencing and assembly.</title>
        <authorList>
            <person name="Murali S."/>
            <person name="Richards S."/>
            <person name="Bandaranaike D."/>
            <person name="Bellair M."/>
            <person name="Blankenburg K."/>
            <person name="Chao H."/>
            <person name="Dinh H."/>
            <person name="Doddapaneni H."/>
            <person name="Dugan-Rocha S."/>
            <person name="Elkadiri S."/>
            <person name="Gnanaolivu R."/>
            <person name="Hernandez B."/>
            <person name="Skinner E."/>
            <person name="Javaid M."/>
            <person name="Lee S."/>
            <person name="Li M."/>
            <person name="Ming W."/>
            <person name="Munidasa M."/>
            <person name="Muniz J."/>
            <person name="Nguyen L."/>
            <person name="Hughes D."/>
            <person name="Osuji N."/>
            <person name="Pu L.-L."/>
            <person name="Puazo M."/>
            <person name="Qu C."/>
            <person name="Quiroz J."/>
            <person name="Raj R."/>
            <person name="Weissenberger G."/>
            <person name="Xin Y."/>
            <person name="Zou X."/>
            <person name="Han Y."/>
            <person name="Worley K."/>
            <person name="Muzny D."/>
            <person name="Gibbs R."/>
        </authorList>
    </citation>
    <scope>NUCLEOTIDE SEQUENCE</scope>
    <source>
        <strain evidence="3">Sampled in the wild</strain>
    </source>
</reference>
<dbReference type="AlphaFoldDB" id="A0A8K0K3V0"/>
<feature type="compositionally biased region" description="Low complexity" evidence="1">
    <location>
        <begin position="614"/>
        <end position="631"/>
    </location>
</feature>
<feature type="region of interest" description="Disordered" evidence="1">
    <location>
        <begin position="544"/>
        <end position="577"/>
    </location>
</feature>
<reference evidence="3" key="1">
    <citation type="submission" date="2013-04" db="EMBL/GenBank/DDBJ databases">
        <authorList>
            <person name="Qu J."/>
            <person name="Murali S.C."/>
            <person name="Bandaranaike D."/>
            <person name="Bellair M."/>
            <person name="Blankenburg K."/>
            <person name="Chao H."/>
            <person name="Dinh H."/>
            <person name="Doddapaneni H."/>
            <person name="Downs B."/>
            <person name="Dugan-Rocha S."/>
            <person name="Elkadiri S."/>
            <person name="Gnanaolivu R.D."/>
            <person name="Hernandez B."/>
            <person name="Javaid M."/>
            <person name="Jayaseelan J.C."/>
            <person name="Lee S."/>
            <person name="Li M."/>
            <person name="Ming W."/>
            <person name="Munidasa M."/>
            <person name="Muniz J."/>
            <person name="Nguyen L."/>
            <person name="Ongeri F."/>
            <person name="Osuji N."/>
            <person name="Pu L.-L."/>
            <person name="Puazo M."/>
            <person name="Qu C."/>
            <person name="Quiroz J."/>
            <person name="Raj R."/>
            <person name="Weissenberger G."/>
            <person name="Xin Y."/>
            <person name="Zou X."/>
            <person name="Han Y."/>
            <person name="Richards S."/>
            <person name="Worley K."/>
            <person name="Muzny D."/>
            <person name="Gibbs R."/>
        </authorList>
    </citation>
    <scope>NUCLEOTIDE SEQUENCE</scope>
    <source>
        <strain evidence="3">Sampled in the wild</strain>
    </source>
</reference>
<dbReference type="InterPro" id="IPR001478">
    <property type="entry name" value="PDZ"/>
</dbReference>
<dbReference type="EMBL" id="KZ308342">
    <property type="protein sequence ID" value="KAG8227822.1"/>
    <property type="molecule type" value="Genomic_DNA"/>
</dbReference>
<feature type="region of interest" description="Disordered" evidence="1">
    <location>
        <begin position="44"/>
        <end position="91"/>
    </location>
</feature>
<dbReference type="PANTHER" id="PTHR11324">
    <property type="entry name" value="IL16-RELATED"/>
    <property type="match status" value="1"/>
</dbReference>
<keyword evidence="4" id="KW-1185">Reference proteome</keyword>
<dbReference type="InterPro" id="IPR036034">
    <property type="entry name" value="PDZ_sf"/>
</dbReference>
<proteinExistence type="predicted"/>
<sequence>MKEIKEVKHLNDSDDYVLRRNRGLSFTGQVGVNNLEDDCRGLLTPNSSCGHDPRRQPRLARRALHGVGPRGRGSPSPDDRIRAGGINQSRPKSMAALLESDPCTCRTRPRDLFMSHEDVLNSPEETLVGIRGGVKVLPTGRIQPELRSTGEKTANPATATSTSCLSAKLKAMSEKYLKSSTGVVSRRLLAKLYRSTEGKKSKLRSFSYGALPGLEEFQRRHPSVNPLFQEEEPEPLGATATLASISAVTGTAAALLSETDGDSGIVHEGSDCTSVQDVDSTFGGRVGAGRDSVRHMRSASQYEEWTPTGIPYSSRHSQQLHHQAAGEEVDVTDSVVKVDDEVFHEWCEEEGEEGREENDEEELERRPRNRSSSLDRREVFRKFRRREASEGDAIEAISLTAKHRRRQRAASGDDVLALSVLFPGSPPGPPPSVPPPPPPLPHKRDVERGVSGGKDFKVLRLCREHENEELGIFIAKTKLTDHGFAGYLIAHIVPGGLAEREGTLRVGDEIVNVNGRRLRGLTMAQAREILCCGPLQVDMVISRPVNASRSQRPRRSSPISSSPHSLPPLPSEPVAITPPATNRRLQESSVDYENVSLHAMVTPDNRDSTRSRRVSLSSGRGSISGCSSGSSPEPASTVGEGSVSMDASGNDESESTHGKRRRHFQKHRVRKAVISGGGMSSQRAPREPSPAAVARDERSVSEVTEIPTQVHGDSAAFCTLPRRPRSAVCTFQTVIFEKGPGKKSLGFTIVGGRDSPRGALGIFVKSILNNGQAAEDGRLKEGDEILAVNGEVCHDLTHADAVALFKRIKSGPVALHICRRVRIKDKSNRAKSCMDLIRASGQELEE</sequence>
<evidence type="ECO:0000313" key="3">
    <source>
        <dbReference type="EMBL" id="KAG8227822.1"/>
    </source>
</evidence>
<comment type="caution">
    <text evidence="3">The sequence shown here is derived from an EMBL/GenBank/DDBJ whole genome shotgun (WGS) entry which is preliminary data.</text>
</comment>
<name>A0A8K0K3V0_LADFU</name>
<dbReference type="Proteomes" id="UP000792457">
    <property type="component" value="Unassembled WGS sequence"/>
</dbReference>
<dbReference type="Pfam" id="PF00595">
    <property type="entry name" value="PDZ"/>
    <property type="match status" value="2"/>
</dbReference>
<feature type="region of interest" description="Disordered" evidence="1">
    <location>
        <begin position="419"/>
        <end position="449"/>
    </location>
</feature>
<dbReference type="PANTHER" id="PTHR11324:SF16">
    <property type="entry name" value="PDZ DOMAIN-CONTAINING PROTEIN 2"/>
    <property type="match status" value="1"/>
</dbReference>
<feature type="region of interest" description="Disordered" evidence="1">
    <location>
        <begin position="597"/>
        <end position="698"/>
    </location>
</feature>
<dbReference type="OrthoDB" id="6022711at2759"/>